<evidence type="ECO:0000313" key="1">
    <source>
        <dbReference type="EMBL" id="TWU54994.1"/>
    </source>
</evidence>
<keyword evidence="2" id="KW-1185">Reference proteome</keyword>
<name>A0A5C6F341_9BACT</name>
<comment type="caution">
    <text evidence="1">The sequence shown here is derived from an EMBL/GenBank/DDBJ whole genome shotgun (WGS) entry which is preliminary data.</text>
</comment>
<dbReference type="EMBL" id="SJPW01000004">
    <property type="protein sequence ID" value="TWU54994.1"/>
    <property type="molecule type" value="Genomic_DNA"/>
</dbReference>
<dbReference type="Proteomes" id="UP000318288">
    <property type="component" value="Unassembled WGS sequence"/>
</dbReference>
<protein>
    <submittedName>
        <fullName evidence="1">Uncharacterized protein</fullName>
    </submittedName>
</protein>
<evidence type="ECO:0000313" key="2">
    <source>
        <dbReference type="Proteomes" id="UP000318288"/>
    </source>
</evidence>
<reference evidence="1 2" key="1">
    <citation type="submission" date="2019-02" db="EMBL/GenBank/DDBJ databases">
        <title>Deep-cultivation of Planctomycetes and their phenomic and genomic characterization uncovers novel biology.</title>
        <authorList>
            <person name="Wiegand S."/>
            <person name="Jogler M."/>
            <person name="Boedeker C."/>
            <person name="Pinto D."/>
            <person name="Vollmers J."/>
            <person name="Rivas-Marin E."/>
            <person name="Kohn T."/>
            <person name="Peeters S.H."/>
            <person name="Heuer A."/>
            <person name="Rast P."/>
            <person name="Oberbeckmann S."/>
            <person name="Bunk B."/>
            <person name="Jeske O."/>
            <person name="Meyerdierks A."/>
            <person name="Storesund J.E."/>
            <person name="Kallscheuer N."/>
            <person name="Luecker S."/>
            <person name="Lage O.M."/>
            <person name="Pohl T."/>
            <person name="Merkel B.J."/>
            <person name="Hornburger P."/>
            <person name="Mueller R.-W."/>
            <person name="Bruemmer F."/>
            <person name="Labrenz M."/>
            <person name="Spormann A.M."/>
            <person name="Op Den Camp H."/>
            <person name="Overmann J."/>
            <person name="Amann R."/>
            <person name="Jetten M.S.M."/>
            <person name="Mascher T."/>
            <person name="Medema M.H."/>
            <person name="Devos D.P."/>
            <person name="Kaster A.-K."/>
            <person name="Ovreas L."/>
            <person name="Rohde M."/>
            <person name="Galperin M.Y."/>
            <person name="Jogler C."/>
        </authorList>
    </citation>
    <scope>NUCLEOTIDE SEQUENCE [LARGE SCALE GENOMIC DNA]</scope>
    <source>
        <strain evidence="1 2">Poly51</strain>
    </source>
</reference>
<accession>A0A5C6F341</accession>
<dbReference type="AlphaFoldDB" id="A0A5C6F341"/>
<proteinExistence type="predicted"/>
<organism evidence="1 2">
    <name type="scientific">Rubripirellula tenax</name>
    <dbReference type="NCBI Taxonomy" id="2528015"/>
    <lineage>
        <taxon>Bacteria</taxon>
        <taxon>Pseudomonadati</taxon>
        <taxon>Planctomycetota</taxon>
        <taxon>Planctomycetia</taxon>
        <taxon>Pirellulales</taxon>
        <taxon>Pirellulaceae</taxon>
        <taxon>Rubripirellula</taxon>
    </lineage>
</organism>
<gene>
    <name evidence="1" type="ORF">Poly51_37430</name>
</gene>
<sequence length="34" mass="3909">MTTYIKDLIHIPESVDKGQFVLKLTDGVNVEQYL</sequence>